<dbReference type="Proteomes" id="UP000787472">
    <property type="component" value="Unassembled WGS sequence"/>
</dbReference>
<dbReference type="EMBL" id="JAAONZ010000004">
    <property type="protein sequence ID" value="NHO65275.1"/>
    <property type="molecule type" value="Genomic_DNA"/>
</dbReference>
<dbReference type="Pfam" id="PF25559">
    <property type="entry name" value="DUF7931"/>
    <property type="match status" value="1"/>
</dbReference>
<evidence type="ECO:0000313" key="3">
    <source>
        <dbReference type="EMBL" id="NHO65275.1"/>
    </source>
</evidence>
<protein>
    <recommendedName>
        <fullName evidence="2">DUF7931 domain-containing protein</fullName>
    </recommendedName>
</protein>
<reference evidence="3" key="1">
    <citation type="submission" date="2020-03" db="EMBL/GenBank/DDBJ databases">
        <authorList>
            <person name="Guo F."/>
        </authorList>
    </citation>
    <scope>NUCLEOTIDE SEQUENCE</scope>
    <source>
        <strain evidence="3">JCM 30134</strain>
    </source>
</reference>
<proteinExistence type="predicted"/>
<evidence type="ECO:0000259" key="2">
    <source>
        <dbReference type="Pfam" id="PF25559"/>
    </source>
</evidence>
<gene>
    <name evidence="3" type="ORF">G8770_06940</name>
</gene>
<feature type="region of interest" description="Disordered" evidence="1">
    <location>
        <begin position="1"/>
        <end position="21"/>
    </location>
</feature>
<evidence type="ECO:0000313" key="4">
    <source>
        <dbReference type="Proteomes" id="UP000787472"/>
    </source>
</evidence>
<dbReference type="SUPFAM" id="SSF56024">
    <property type="entry name" value="Phospholipase D/nuclease"/>
    <property type="match status" value="1"/>
</dbReference>
<keyword evidence="4" id="KW-1185">Reference proteome</keyword>
<name>A0A9E5JUS5_9GAMM</name>
<organism evidence="3 4">
    <name type="scientific">Pseudomaricurvus hydrocarbonicus</name>
    <dbReference type="NCBI Taxonomy" id="1470433"/>
    <lineage>
        <taxon>Bacteria</taxon>
        <taxon>Pseudomonadati</taxon>
        <taxon>Pseudomonadota</taxon>
        <taxon>Gammaproteobacteria</taxon>
        <taxon>Cellvibrionales</taxon>
        <taxon>Cellvibrionaceae</taxon>
        <taxon>Pseudomaricurvus</taxon>
    </lineage>
</organism>
<dbReference type="RefSeq" id="WP_167183890.1">
    <property type="nucleotide sequence ID" value="NZ_JAAONZ010000004.1"/>
</dbReference>
<comment type="caution">
    <text evidence="3">The sequence shown here is derived from an EMBL/GenBank/DDBJ whole genome shotgun (WGS) entry which is preliminary data.</text>
</comment>
<accession>A0A9E5JUS5</accession>
<evidence type="ECO:0000256" key="1">
    <source>
        <dbReference type="SAM" id="MobiDB-lite"/>
    </source>
</evidence>
<dbReference type="AlphaFoldDB" id="A0A9E5JUS5"/>
<dbReference type="InterPro" id="IPR057691">
    <property type="entry name" value="DUF7931"/>
</dbReference>
<sequence length="182" mass="20737">MKPENTTPHTRQSSSREIPSENCETLTLLQGPEAFAKHLQQMLTQGRRHVEILTQQLDPLLFANADVCAALSGLARAHRQAEVRILIKDPKPLFGRHHPLLALQKRLTSKVNIRRLTTPPHSEHQGYVIVDQRQLLLQHQEGEFQGFCNTDAAPEAKSLLEEFNTLWLRHAEEIVELRPLSL</sequence>
<feature type="domain" description="DUF7931" evidence="2">
    <location>
        <begin position="32"/>
        <end position="180"/>
    </location>
</feature>